<dbReference type="AlphaFoldDB" id="A0A0H5Q3A0"/>
<evidence type="ECO:0000313" key="2">
    <source>
        <dbReference type="EMBL" id="CRY95870.1"/>
    </source>
</evidence>
<evidence type="ECO:0000256" key="1">
    <source>
        <dbReference type="SAM" id="MobiDB-lite"/>
    </source>
</evidence>
<name>A0A0H5Q3A0_9ZZZZ</name>
<feature type="region of interest" description="Disordered" evidence="1">
    <location>
        <begin position="44"/>
        <end position="64"/>
    </location>
</feature>
<sequence length="64" mass="7189">MTFIEAIYGRHPDTWYWTYRWACMDCGAHGDEHRLAAIALQAGSDHEPGCLGSNRTGPYESSEV</sequence>
<protein>
    <submittedName>
        <fullName evidence="2">Uncharacterized protein</fullName>
    </submittedName>
</protein>
<reference evidence="2" key="2">
    <citation type="submission" date="2015-07" db="EMBL/GenBank/DDBJ databases">
        <title>Plasmids, circular viruses and viroids from rat gut.</title>
        <authorList>
            <person name="Jorgensen T.J."/>
            <person name="Hansen M.A."/>
            <person name="Xu Z."/>
            <person name="Tabak M.A."/>
            <person name="Sorensen S.J."/>
            <person name="Hansen L.H."/>
        </authorList>
    </citation>
    <scope>NUCLEOTIDE SEQUENCE</scope>
    <source>
        <strain evidence="2">RGFK0800</strain>
    </source>
</reference>
<dbReference type="EMBL" id="LN853408">
    <property type="protein sequence ID" value="CRY95870.1"/>
    <property type="molecule type" value="Genomic_DNA"/>
</dbReference>
<accession>A0A0H5Q3A0</accession>
<reference evidence="2" key="1">
    <citation type="submission" date="2015-06" db="EMBL/GenBank/DDBJ databases">
        <authorList>
            <person name="Joergensen T."/>
        </authorList>
    </citation>
    <scope>NUCLEOTIDE SEQUENCE</scope>
    <source>
        <strain evidence="2">RGFK0800</strain>
    </source>
</reference>
<organism evidence="2">
    <name type="scientific">uncultured prokaryote</name>
    <dbReference type="NCBI Taxonomy" id="198431"/>
    <lineage>
        <taxon>unclassified sequences</taxon>
        <taxon>environmental samples</taxon>
    </lineage>
</organism>
<proteinExistence type="predicted"/>